<accession>W9V014</accession>
<reference evidence="2" key="1">
    <citation type="submission" date="2012-11" db="EMBL/GenBank/DDBJ databases">
        <authorList>
            <person name="Singh A."/>
            <person name="Pinnaka A.K."/>
            <person name="Vaidya B."/>
        </authorList>
    </citation>
    <scope>NUCLEOTIDE SEQUENCE [LARGE SCALE GENOMIC DNA]</scope>
    <source>
        <strain evidence="2">AK23</strain>
    </source>
</reference>
<dbReference type="AlphaFoldDB" id="W9V014"/>
<dbReference type="EMBL" id="AONB01000024">
    <property type="protein sequence ID" value="EXJ09457.1"/>
    <property type="molecule type" value="Genomic_DNA"/>
</dbReference>
<evidence type="ECO:0000313" key="1">
    <source>
        <dbReference type="EMBL" id="EXJ09457.1"/>
    </source>
</evidence>
<dbReference type="Proteomes" id="UP000019464">
    <property type="component" value="Unassembled WGS sequence"/>
</dbReference>
<comment type="caution">
    <text evidence="1">The sequence shown here is derived from an EMBL/GenBank/DDBJ whole genome shotgun (WGS) entry which is preliminary data.</text>
</comment>
<keyword evidence="2" id="KW-1185">Reference proteome</keyword>
<dbReference type="STRING" id="1229521.D791_03616"/>
<proteinExistence type="predicted"/>
<evidence type="ECO:0000313" key="2">
    <source>
        <dbReference type="Proteomes" id="UP000019464"/>
    </source>
</evidence>
<protein>
    <submittedName>
        <fullName evidence="1">Uncharacterized protein</fullName>
    </submittedName>
</protein>
<organism evidence="1 2">
    <name type="scientific">Nitrincola nitratireducens</name>
    <dbReference type="NCBI Taxonomy" id="1229521"/>
    <lineage>
        <taxon>Bacteria</taxon>
        <taxon>Pseudomonadati</taxon>
        <taxon>Pseudomonadota</taxon>
        <taxon>Gammaproteobacteria</taxon>
        <taxon>Oceanospirillales</taxon>
        <taxon>Oceanospirillaceae</taxon>
        <taxon>Nitrincola</taxon>
    </lineage>
</organism>
<dbReference type="RefSeq" id="WP_036513960.1">
    <property type="nucleotide sequence ID" value="NZ_AONB01000024.1"/>
</dbReference>
<gene>
    <name evidence="1" type="ORF">D791_03616</name>
</gene>
<dbReference type="OrthoDB" id="7055621at2"/>
<reference evidence="1 2" key="2">
    <citation type="journal article" date="2015" name="Syst. Appl. Microbiol.">
        <title>Nitrincola nitratireducens sp. nov. isolated from a haloalkaline crater lake.</title>
        <authorList>
            <person name="Singh A."/>
            <person name="Vaidya B."/>
            <person name="Tanuku N.R."/>
            <person name="Pinnaka A.K."/>
        </authorList>
    </citation>
    <scope>NUCLEOTIDE SEQUENCE [LARGE SCALE GENOMIC DNA]</scope>
    <source>
        <strain evidence="1 2">AK23</strain>
    </source>
</reference>
<sequence length="89" mass="10537">MPELNPRRRSTPVETENVFVPRQFRETSPDEFFNYIGHPVRFYTFFGKRVEGILVAVEGNNIRVIERVDRGVAEYPFELDKIQATEVYR</sequence>
<name>W9V014_9GAMM</name>